<feature type="transmembrane region" description="Helical" evidence="5">
    <location>
        <begin position="1265"/>
        <end position="1285"/>
    </location>
</feature>
<evidence type="ECO:0000256" key="6">
    <source>
        <dbReference type="SAM" id="SignalP"/>
    </source>
</evidence>
<dbReference type="GO" id="GO:0004553">
    <property type="term" value="F:hydrolase activity, hydrolyzing O-glycosyl compounds"/>
    <property type="evidence" value="ECO:0007669"/>
    <property type="project" value="InterPro"/>
</dbReference>
<dbReference type="Gene3D" id="2.60.40.2700">
    <property type="match status" value="1"/>
</dbReference>
<dbReference type="GO" id="GO:0005975">
    <property type="term" value="P:carbohydrate metabolic process"/>
    <property type="evidence" value="ECO:0007669"/>
    <property type="project" value="InterPro"/>
</dbReference>
<dbReference type="CDD" id="cd13121">
    <property type="entry name" value="BF2867_like_C"/>
    <property type="match status" value="1"/>
</dbReference>
<proteinExistence type="inferred from homology"/>
<accession>A0A6N7VRG7</accession>
<dbReference type="Pfam" id="PF04616">
    <property type="entry name" value="Glyco_hydro_43"/>
    <property type="match status" value="1"/>
</dbReference>
<dbReference type="InterPro" id="IPR051795">
    <property type="entry name" value="Glycosyl_Hydrlase_43"/>
</dbReference>
<dbReference type="PANTHER" id="PTHR42812">
    <property type="entry name" value="BETA-XYLOSIDASE"/>
    <property type="match status" value="1"/>
</dbReference>
<organism evidence="9 10">
    <name type="scientific">Scrofimicrobium canadense</name>
    <dbReference type="NCBI Taxonomy" id="2652290"/>
    <lineage>
        <taxon>Bacteria</taxon>
        <taxon>Bacillati</taxon>
        <taxon>Actinomycetota</taxon>
        <taxon>Actinomycetes</taxon>
        <taxon>Actinomycetales</taxon>
        <taxon>Actinomycetaceae</taxon>
        <taxon>Scrofimicrobium</taxon>
    </lineage>
</organism>
<keyword evidence="6" id="KW-0732">Signal</keyword>
<feature type="domain" description="CBM-cenC" evidence="7">
    <location>
        <begin position="354"/>
        <end position="493"/>
    </location>
</feature>
<dbReference type="Gene3D" id="2.60.120.260">
    <property type="entry name" value="Galactose-binding domain-like"/>
    <property type="match status" value="2"/>
</dbReference>
<keyword evidence="5" id="KW-0812">Transmembrane</keyword>
<dbReference type="InterPro" id="IPR013320">
    <property type="entry name" value="ConA-like_dom_sf"/>
</dbReference>
<feature type="region of interest" description="Disordered" evidence="4">
    <location>
        <begin position="1221"/>
        <end position="1258"/>
    </location>
</feature>
<evidence type="ECO:0000313" key="10">
    <source>
        <dbReference type="Proteomes" id="UP000470875"/>
    </source>
</evidence>
<dbReference type="InterPro" id="IPR023296">
    <property type="entry name" value="Glyco_hydro_beta-prop_sf"/>
</dbReference>
<evidence type="ECO:0000259" key="7">
    <source>
        <dbReference type="Pfam" id="PF02018"/>
    </source>
</evidence>
<protein>
    <submittedName>
        <fullName evidence="9">Family 43 glycosylhydrolase</fullName>
    </submittedName>
</protein>
<dbReference type="InterPro" id="IPR006710">
    <property type="entry name" value="Glyco_hydro_43"/>
</dbReference>
<sequence>MRRGKIRVFAAGAVLCVMGTSFTSPALAASAEDFIFESSLTSTDNADGTYDVPLLKSDVPDVSVTRVPADENDEGTDIYYMVSTTMHLSPGAPIMKSYDLVNWEIVNYAYDRLSTGDAFSLRDGKSSYGEGQWATSIRYHDGKTFVLFNTNNLGGAYMLYTDDPENGTWERVQFGRAMHDPTLFFDEANDGAPYVFYGNGNQTAVKLDPEQNWKIVEEYPEIFKQSDYSAEWTKGLFEGSQLAYINGMYYMVMITSGSGWARQVLVLRSPYLLGRYDERSGGKNTYEDHSGLNSNGYAQGSLVEVDNGDGTTTWHGFFFRDTYPGGRIPALIPITWPEEGEGTTPEETVTLGENIVDNGSFDECTTDGWQYEYTATLKAIEDDQRGCVLSVSERKNNGSGPSQKIGDKLVAGVTYDFNASFYYDSVSSGEVPESTRFQLLVKGPANVGGLDQYGLLKVGEVSATPGQWVEAGASWTVPEELVGQDIKFVVETPWSADGSSSRINYLMDDVSIVGHGSNVLADVEWTAQRGGTLTRTENGIRITDRKETYSGPHADIKGLLNAGDTYQFSAKLRYTDGPDTQKFIFTLCDEGFTGACRGVQQVEATKGEWVDFNQAITVGADYSWALFEVPWKSAGTATADDLVDYEVADISLVKTGAASGGSSDDSWPVFGRNGVVGYPDTFDHLITLDTAESNLARSKAVVTSDDFFNDAGRQPWTYEYERWGLEGDALDEIAYNGSDLRAQWEWNHAPDNRYWSLTDRDGWLRLETPSVVTGKASHRGGGDNAGGLTYLEEARNTLGQRVVFPRMSAETRLDFSHLADGDTAGLAIYHRAFTYAAARNEGGKLTVGLVERTPTDVNNQKTAIDAAEVEAFKESVKVPEGQKDVYLRVDTEGVDGQSMKAWWYYSWDGKTWKPLGGQTQTAFGSWQPTHFMAPRVGLFNYATKDVGGYADFDYLYLSDADRTKEVSSARLESAVAYAESLDLTGGSCELGEDVQFWLGQARQALADGVSTHTQADAPVERLQLAMAEFLADDSGQTCTETPEFKGVLSASKVKAGEKIEISGTGATGKVTAFLDDLEIGSGAGDENGEYSFAATIPSTTLSGSHEVTVRDESGATWTAKIQVEPAGELPSGQVAITGTPRVGELLSASVTDWPEGTEFTYQWFASASADGTESSILEGANEQSLRLSEEYAGAWLGVEVTASHPEFSSPRTVASAFVGPIAQASGGGTDGSDNPGEGQSGEPSGDNGSEGSSQEDLASTGASSVLWLLAAASLLSAGTISIGWLRKRQG</sequence>
<dbReference type="SUPFAM" id="SSF49785">
    <property type="entry name" value="Galactose-binding domain-like"/>
    <property type="match status" value="2"/>
</dbReference>
<keyword evidence="10" id="KW-1185">Reference proteome</keyword>
<dbReference type="SUPFAM" id="SSF49899">
    <property type="entry name" value="Concanavalin A-like lectins/glucanases"/>
    <property type="match status" value="1"/>
</dbReference>
<evidence type="ECO:0000256" key="5">
    <source>
        <dbReference type="SAM" id="Phobius"/>
    </source>
</evidence>
<evidence type="ECO:0000259" key="8">
    <source>
        <dbReference type="Pfam" id="PF17851"/>
    </source>
</evidence>
<dbReference type="Pfam" id="PF02018">
    <property type="entry name" value="CBM_4_9"/>
    <property type="match status" value="2"/>
</dbReference>
<evidence type="ECO:0000256" key="1">
    <source>
        <dbReference type="ARBA" id="ARBA00009865"/>
    </source>
</evidence>
<comment type="caution">
    <text evidence="9">The sequence shown here is derived from an EMBL/GenBank/DDBJ whole genome shotgun (WGS) entry which is preliminary data.</text>
</comment>
<dbReference type="Pfam" id="PF17851">
    <property type="entry name" value="GH43_C2"/>
    <property type="match status" value="1"/>
</dbReference>
<dbReference type="InterPro" id="IPR008979">
    <property type="entry name" value="Galactose-bd-like_sf"/>
</dbReference>
<feature type="compositionally biased region" description="Polar residues" evidence="4">
    <location>
        <begin position="1246"/>
        <end position="1258"/>
    </location>
</feature>
<feature type="chain" id="PRO_5027051883" evidence="6">
    <location>
        <begin position="29"/>
        <end position="1290"/>
    </location>
</feature>
<keyword evidence="2 9" id="KW-0378">Hydrolase</keyword>
<dbReference type="PANTHER" id="PTHR42812:SF12">
    <property type="entry name" value="BETA-XYLOSIDASE-RELATED"/>
    <property type="match status" value="1"/>
</dbReference>
<keyword evidence="3" id="KW-0326">Glycosidase</keyword>
<dbReference type="Gene3D" id="2.60.120.200">
    <property type="match status" value="1"/>
</dbReference>
<reference evidence="9 10" key="1">
    <citation type="submission" date="2019-08" db="EMBL/GenBank/DDBJ databases">
        <title>In-depth cultivation of the pig gut microbiome towards novel bacterial diversity and tailored functional studies.</title>
        <authorList>
            <person name="Wylensek D."/>
            <person name="Hitch T.C.A."/>
            <person name="Clavel T."/>
        </authorList>
    </citation>
    <scope>NUCLEOTIDE SEQUENCE [LARGE SCALE GENOMIC DNA]</scope>
    <source>
        <strain evidence="9 10">WB03_NA08</strain>
    </source>
</reference>
<evidence type="ECO:0000256" key="3">
    <source>
        <dbReference type="ARBA" id="ARBA00023295"/>
    </source>
</evidence>
<dbReference type="EMBL" id="VULO01000006">
    <property type="protein sequence ID" value="MSS84357.1"/>
    <property type="molecule type" value="Genomic_DNA"/>
</dbReference>
<keyword evidence="5" id="KW-1133">Transmembrane helix</keyword>
<dbReference type="RefSeq" id="WP_154544634.1">
    <property type="nucleotide sequence ID" value="NZ_VULO01000006.1"/>
</dbReference>
<evidence type="ECO:0000256" key="2">
    <source>
        <dbReference type="ARBA" id="ARBA00022801"/>
    </source>
</evidence>
<name>A0A6N7VRG7_9ACTO</name>
<comment type="similarity">
    <text evidence="1">Belongs to the glycosyl hydrolase 43 family.</text>
</comment>
<feature type="signal peptide" evidence="6">
    <location>
        <begin position="1"/>
        <end position="28"/>
    </location>
</feature>
<dbReference type="SUPFAM" id="SSF75005">
    <property type="entry name" value="Arabinanase/levansucrase/invertase"/>
    <property type="match status" value="1"/>
</dbReference>
<gene>
    <name evidence="9" type="ORF">FYJ24_06180</name>
</gene>
<feature type="domain" description="Beta-xylosidase C-terminal Concanavalin A-like" evidence="8">
    <location>
        <begin position="735"/>
        <end position="955"/>
    </location>
</feature>
<dbReference type="InterPro" id="IPR041542">
    <property type="entry name" value="GH43_C2"/>
</dbReference>
<evidence type="ECO:0000256" key="4">
    <source>
        <dbReference type="SAM" id="MobiDB-lite"/>
    </source>
</evidence>
<dbReference type="Gene3D" id="2.115.10.20">
    <property type="entry name" value="Glycosyl hydrolase domain, family 43"/>
    <property type="match status" value="1"/>
</dbReference>
<dbReference type="Proteomes" id="UP000470875">
    <property type="component" value="Unassembled WGS sequence"/>
</dbReference>
<dbReference type="InterPro" id="IPR003305">
    <property type="entry name" value="CenC_carb-bd"/>
</dbReference>
<keyword evidence="5" id="KW-0472">Membrane</keyword>
<dbReference type="CDD" id="cd09001">
    <property type="entry name" value="GH43_FsAxh1-like"/>
    <property type="match status" value="1"/>
</dbReference>
<feature type="domain" description="CBM-cenC" evidence="7">
    <location>
        <begin position="537"/>
        <end position="628"/>
    </location>
</feature>
<evidence type="ECO:0000313" key="9">
    <source>
        <dbReference type="EMBL" id="MSS84357.1"/>
    </source>
</evidence>